<proteinExistence type="predicted"/>
<evidence type="ECO:0000256" key="2">
    <source>
        <dbReference type="ARBA" id="ARBA00022475"/>
    </source>
</evidence>
<keyword evidence="3" id="KW-0547">Nucleotide-binding</keyword>
<dbReference type="PROSITE" id="PS50893">
    <property type="entry name" value="ABC_TRANSPORTER_2"/>
    <property type="match status" value="1"/>
</dbReference>
<dbReference type="PANTHER" id="PTHR45772">
    <property type="entry name" value="CONSERVED COMPONENT OF ABC TRANSPORTER FOR NATURAL AMINO ACIDS-RELATED"/>
    <property type="match status" value="1"/>
</dbReference>
<evidence type="ECO:0000256" key="4">
    <source>
        <dbReference type="ARBA" id="ARBA00022840"/>
    </source>
</evidence>
<keyword evidence="2" id="KW-0472">Membrane</keyword>
<dbReference type="InterPro" id="IPR003593">
    <property type="entry name" value="AAA+_ATPase"/>
</dbReference>
<dbReference type="Pfam" id="PF12399">
    <property type="entry name" value="BCA_ABC_TP_C"/>
    <property type="match status" value="1"/>
</dbReference>
<keyword evidence="4 6" id="KW-0067">ATP-binding</keyword>
<evidence type="ECO:0000256" key="3">
    <source>
        <dbReference type="ARBA" id="ARBA00022741"/>
    </source>
</evidence>
<keyword evidence="2" id="KW-1003">Cell membrane</keyword>
<dbReference type="InterPro" id="IPR027417">
    <property type="entry name" value="P-loop_NTPase"/>
</dbReference>
<dbReference type="GO" id="GO:0016887">
    <property type="term" value="F:ATP hydrolysis activity"/>
    <property type="evidence" value="ECO:0007669"/>
    <property type="project" value="InterPro"/>
</dbReference>
<dbReference type="GO" id="GO:0005524">
    <property type="term" value="F:ATP binding"/>
    <property type="evidence" value="ECO:0007669"/>
    <property type="project" value="UniProtKB-KW"/>
</dbReference>
<dbReference type="InterPro" id="IPR032823">
    <property type="entry name" value="BCA_ABC_TP_C"/>
</dbReference>
<evidence type="ECO:0000256" key="1">
    <source>
        <dbReference type="ARBA" id="ARBA00022448"/>
    </source>
</evidence>
<reference evidence="6 7" key="1">
    <citation type="submission" date="2017-01" db="EMBL/GenBank/DDBJ databases">
        <title>Complete Genome Sequence of Paenalcaligenes hominis, Isolated from a paraplegic Patient with neurogenic bladder.</title>
        <authorList>
            <person name="Mukhopadhyay R."/>
            <person name="Joaquin J."/>
            <person name="Hogue R."/>
            <person name="Kilaru A."/>
            <person name="Jospin G."/>
            <person name="Mars K."/>
            <person name="Eisen J.A."/>
            <person name="Chaturvedi V."/>
        </authorList>
    </citation>
    <scope>NUCLEOTIDE SEQUENCE [LARGE SCALE GENOMIC DNA]</scope>
    <source>
        <strain evidence="6 7">15S00501</strain>
    </source>
</reference>
<accession>A0A1U9JXM8</accession>
<dbReference type="PANTHER" id="PTHR45772:SF2">
    <property type="entry name" value="ABC TRANSPORTER ATP-BINDING PROTEIN"/>
    <property type="match status" value="1"/>
</dbReference>
<sequence>MTQALLHTSNLGINFGAFAAVSGITLSLMPGQRQALIGPNGAGKTSLINLLTGVYKPSAGDIFLAGENINTLSFDARVRKGLVRTFQLNTLCLGMTPLDTLLMTLMERERKGLVWWKPMYQFDALRMEAMQLLAQVGLQGVEHHRVGELAYGKQRLLEIALALALKPKVLLLDEPAAGIPEGESDEVFHVIEQLPATMSVVFIEHDMDLVFHFAQRIAVLVAGKIIVDGTANEIIDHPQVREAYLGADFCAKGKSL</sequence>
<evidence type="ECO:0000313" key="6">
    <source>
        <dbReference type="EMBL" id="AQS50501.1"/>
    </source>
</evidence>
<dbReference type="InterPro" id="IPR003439">
    <property type="entry name" value="ABC_transporter-like_ATP-bd"/>
</dbReference>
<dbReference type="OrthoDB" id="9781337at2"/>
<dbReference type="SMART" id="SM00382">
    <property type="entry name" value="AAA"/>
    <property type="match status" value="1"/>
</dbReference>
<dbReference type="EMBL" id="CP019697">
    <property type="protein sequence ID" value="AQS50501.1"/>
    <property type="molecule type" value="Genomic_DNA"/>
</dbReference>
<dbReference type="Gene3D" id="3.40.50.300">
    <property type="entry name" value="P-loop containing nucleotide triphosphate hydrolases"/>
    <property type="match status" value="1"/>
</dbReference>
<dbReference type="InterPro" id="IPR051120">
    <property type="entry name" value="ABC_AA/LPS_Transport"/>
</dbReference>
<dbReference type="GO" id="GO:0005886">
    <property type="term" value="C:plasma membrane"/>
    <property type="evidence" value="ECO:0007669"/>
    <property type="project" value="TreeGrafter"/>
</dbReference>
<dbReference type="STRING" id="643674.PAEH1_01210"/>
<gene>
    <name evidence="6" type="ORF">PAEH1_01210</name>
</gene>
<keyword evidence="1" id="KW-0813">Transport</keyword>
<dbReference type="Pfam" id="PF00005">
    <property type="entry name" value="ABC_tran"/>
    <property type="match status" value="1"/>
</dbReference>
<name>A0A1U9JXM8_9BURK</name>
<evidence type="ECO:0000259" key="5">
    <source>
        <dbReference type="PROSITE" id="PS50893"/>
    </source>
</evidence>
<dbReference type="KEGG" id="phn:PAEH1_01210"/>
<organism evidence="6 7">
    <name type="scientific">Paenalcaligenes hominis</name>
    <dbReference type="NCBI Taxonomy" id="643674"/>
    <lineage>
        <taxon>Bacteria</taxon>
        <taxon>Pseudomonadati</taxon>
        <taxon>Pseudomonadota</taxon>
        <taxon>Betaproteobacteria</taxon>
        <taxon>Burkholderiales</taxon>
        <taxon>Alcaligenaceae</taxon>
        <taxon>Paenalcaligenes</taxon>
    </lineage>
</organism>
<dbReference type="SUPFAM" id="SSF52540">
    <property type="entry name" value="P-loop containing nucleoside triphosphate hydrolases"/>
    <property type="match status" value="1"/>
</dbReference>
<protein>
    <submittedName>
        <fullName evidence="6">Branched-chain amino acid ABC transporter ATP-binding protein</fullName>
    </submittedName>
</protein>
<dbReference type="AlphaFoldDB" id="A0A1U9JXM8"/>
<evidence type="ECO:0000313" key="7">
    <source>
        <dbReference type="Proteomes" id="UP000189369"/>
    </source>
</evidence>
<feature type="domain" description="ABC transporter" evidence="5">
    <location>
        <begin position="6"/>
        <end position="247"/>
    </location>
</feature>
<dbReference type="Proteomes" id="UP000189369">
    <property type="component" value="Chromosome"/>
</dbReference>